<name>A0A2G9YHQ8_9BACT</name>
<evidence type="ECO:0000313" key="13">
    <source>
        <dbReference type="Proteomes" id="UP000231292"/>
    </source>
</evidence>
<feature type="binding site" evidence="7">
    <location>
        <position position="181"/>
    </location>
    <ligand>
        <name>UDP-N-acetyl-alpha-D-muramoyl-L-alanyl-D-glutamate</name>
        <dbReference type="ChEBI" id="CHEBI:83900"/>
    </ligand>
</feature>
<keyword evidence="7" id="KW-0963">Cytoplasm</keyword>
<dbReference type="NCBIfam" id="NF001126">
    <property type="entry name" value="PRK00139.1-4"/>
    <property type="match status" value="1"/>
</dbReference>
<dbReference type="InterPro" id="IPR036565">
    <property type="entry name" value="Mur-like_cat_sf"/>
</dbReference>
<evidence type="ECO:0000256" key="4">
    <source>
        <dbReference type="ARBA" id="ARBA00022984"/>
    </source>
</evidence>
<keyword evidence="6 7" id="KW-0961">Cell wall biogenesis/degradation</keyword>
<dbReference type="Pfam" id="PF02875">
    <property type="entry name" value="Mur_ligase_C"/>
    <property type="match status" value="1"/>
</dbReference>
<dbReference type="SUPFAM" id="SSF53623">
    <property type="entry name" value="MurD-like peptide ligases, catalytic domain"/>
    <property type="match status" value="1"/>
</dbReference>
<dbReference type="SUPFAM" id="SSF53244">
    <property type="entry name" value="MurD-like peptide ligases, peptide-binding domain"/>
    <property type="match status" value="1"/>
</dbReference>
<dbReference type="InterPro" id="IPR035911">
    <property type="entry name" value="MurE/MurF_N"/>
</dbReference>
<evidence type="ECO:0000259" key="11">
    <source>
        <dbReference type="Pfam" id="PF08245"/>
    </source>
</evidence>
<feature type="short sequence motif" description="Meso-diaminopimelate recognition motif" evidence="7">
    <location>
        <begin position="397"/>
        <end position="400"/>
    </location>
</feature>
<dbReference type="InterPro" id="IPR005761">
    <property type="entry name" value="UDP-N-AcMur-Glu-dNH2Pim_ligase"/>
</dbReference>
<dbReference type="GO" id="GO:0005524">
    <property type="term" value="F:ATP binding"/>
    <property type="evidence" value="ECO:0007669"/>
    <property type="project" value="UniProtKB-UniRule"/>
</dbReference>
<evidence type="ECO:0000256" key="8">
    <source>
        <dbReference type="RuleBase" id="RU004135"/>
    </source>
</evidence>
<comment type="catalytic activity">
    <reaction evidence="7">
        <text>UDP-N-acetyl-alpha-D-muramoyl-L-alanyl-D-glutamate + meso-2,6-diaminopimelate + ATP = UDP-N-acetyl-alpha-D-muramoyl-L-alanyl-gamma-D-glutamyl-meso-2,6-diaminopimelate + ADP + phosphate + H(+)</text>
        <dbReference type="Rhea" id="RHEA:23676"/>
        <dbReference type="ChEBI" id="CHEBI:15378"/>
        <dbReference type="ChEBI" id="CHEBI:30616"/>
        <dbReference type="ChEBI" id="CHEBI:43474"/>
        <dbReference type="ChEBI" id="CHEBI:57791"/>
        <dbReference type="ChEBI" id="CHEBI:83900"/>
        <dbReference type="ChEBI" id="CHEBI:83905"/>
        <dbReference type="ChEBI" id="CHEBI:456216"/>
        <dbReference type="EC" id="6.3.2.13"/>
    </reaction>
</comment>
<dbReference type="InterPro" id="IPR004101">
    <property type="entry name" value="Mur_ligase_C"/>
</dbReference>
<dbReference type="GO" id="GO:0008765">
    <property type="term" value="F:UDP-N-acetylmuramoylalanyl-D-glutamate-2,6-diaminopimelate ligase activity"/>
    <property type="evidence" value="ECO:0007669"/>
    <property type="project" value="UniProtKB-UniRule"/>
</dbReference>
<dbReference type="EC" id="6.3.2.13" evidence="7"/>
<keyword evidence="2 7" id="KW-0132">Cell division</keyword>
<dbReference type="InterPro" id="IPR013221">
    <property type="entry name" value="Mur_ligase_cen"/>
</dbReference>
<feature type="binding site" evidence="7">
    <location>
        <position position="145"/>
    </location>
    <ligand>
        <name>UDP-N-acetyl-alpha-D-muramoyl-L-alanyl-D-glutamate</name>
        <dbReference type="ChEBI" id="CHEBI:83900"/>
    </ligand>
</feature>
<dbReference type="PANTHER" id="PTHR23135">
    <property type="entry name" value="MUR LIGASE FAMILY MEMBER"/>
    <property type="match status" value="1"/>
</dbReference>
<feature type="binding site" evidence="7">
    <location>
        <position position="179"/>
    </location>
    <ligand>
        <name>UDP-N-acetyl-alpha-D-muramoyl-L-alanyl-D-glutamate</name>
        <dbReference type="ChEBI" id="CHEBI:83900"/>
    </ligand>
</feature>
<feature type="binding site" evidence="7">
    <location>
        <begin position="146"/>
        <end position="147"/>
    </location>
    <ligand>
        <name>UDP-N-acetyl-alpha-D-muramoyl-L-alanyl-D-glutamate</name>
        <dbReference type="ChEBI" id="CHEBI:83900"/>
    </ligand>
</feature>
<comment type="function">
    <text evidence="7">Catalyzes the addition of meso-diaminopimelic acid to the nucleotide precursor UDP-N-acetylmuramoyl-L-alanyl-D-glutamate (UMAG) in the biosynthesis of bacterial cell-wall peptidoglycan.</text>
</comment>
<evidence type="ECO:0000259" key="9">
    <source>
        <dbReference type="Pfam" id="PF01225"/>
    </source>
</evidence>
<dbReference type="Pfam" id="PF01225">
    <property type="entry name" value="Mur_ligase"/>
    <property type="match status" value="1"/>
</dbReference>
<evidence type="ECO:0000256" key="1">
    <source>
        <dbReference type="ARBA" id="ARBA00005898"/>
    </source>
</evidence>
<dbReference type="HAMAP" id="MF_00208">
    <property type="entry name" value="MurE"/>
    <property type="match status" value="1"/>
</dbReference>
<feature type="modified residue" description="N6-carboxylysine" evidence="7">
    <location>
        <position position="213"/>
    </location>
</feature>
<comment type="caution">
    <text evidence="12">The sequence shown here is derived from an EMBL/GenBank/DDBJ whole genome shotgun (WGS) entry which is preliminary data.</text>
</comment>
<feature type="binding site" evidence="7">
    <location>
        <position position="373"/>
    </location>
    <ligand>
        <name>meso-2,6-diaminopimelate</name>
        <dbReference type="ChEBI" id="CHEBI:57791"/>
    </ligand>
</feature>
<dbReference type="PANTHER" id="PTHR23135:SF4">
    <property type="entry name" value="UDP-N-ACETYLMURAMOYL-L-ALANYL-D-GLUTAMATE--2,6-DIAMINOPIMELATE LIGASE MURE HOMOLOG, CHLOROPLASTIC"/>
    <property type="match status" value="1"/>
</dbReference>
<feature type="domain" description="Mur ligase C-terminal" evidence="10">
    <location>
        <begin position="324"/>
        <end position="449"/>
    </location>
</feature>
<comment type="PTM">
    <text evidence="7">Carboxylation is probably crucial for Mg(2+) binding and, consequently, for the gamma-phosphate positioning of ATP.</text>
</comment>
<dbReference type="SUPFAM" id="SSF63418">
    <property type="entry name" value="MurE/MurF N-terminal domain"/>
    <property type="match status" value="1"/>
</dbReference>
<feature type="binding site" evidence="7">
    <location>
        <position position="447"/>
    </location>
    <ligand>
        <name>meso-2,6-diaminopimelate</name>
        <dbReference type="ChEBI" id="CHEBI:57791"/>
    </ligand>
</feature>
<dbReference type="Gene3D" id="3.90.190.20">
    <property type="entry name" value="Mur ligase, C-terminal domain"/>
    <property type="match status" value="1"/>
</dbReference>
<evidence type="ECO:0000259" key="10">
    <source>
        <dbReference type="Pfam" id="PF02875"/>
    </source>
</evidence>
<dbReference type="GO" id="GO:0051301">
    <property type="term" value="P:cell division"/>
    <property type="evidence" value="ECO:0007669"/>
    <property type="project" value="UniProtKB-KW"/>
</dbReference>
<dbReference type="Pfam" id="PF08245">
    <property type="entry name" value="Mur_ligase_M"/>
    <property type="match status" value="1"/>
</dbReference>
<keyword evidence="7" id="KW-0067">ATP-binding</keyword>
<comment type="caution">
    <text evidence="7">Lacks conserved residue(s) required for the propagation of feature annotation.</text>
</comment>
<dbReference type="AlphaFoldDB" id="A0A2G9YHQ8"/>
<keyword evidence="7" id="KW-0547">Nucleotide-binding</keyword>
<dbReference type="GO" id="GO:0000287">
    <property type="term" value="F:magnesium ion binding"/>
    <property type="evidence" value="ECO:0007669"/>
    <property type="project" value="UniProtKB-UniRule"/>
</dbReference>
<dbReference type="NCBIfam" id="TIGR01085">
    <property type="entry name" value="murE"/>
    <property type="match status" value="1"/>
</dbReference>
<comment type="similarity">
    <text evidence="1 7">Belongs to the MurCDEF family. MurE subfamily.</text>
</comment>
<comment type="cofactor">
    <cofactor evidence="7">
        <name>Mg(2+)</name>
        <dbReference type="ChEBI" id="CHEBI:18420"/>
    </cofactor>
</comment>
<dbReference type="Gene3D" id="3.40.1390.10">
    <property type="entry name" value="MurE/MurF, N-terminal domain"/>
    <property type="match status" value="1"/>
</dbReference>
<gene>
    <name evidence="7" type="primary">murE</name>
    <name evidence="12" type="ORF">COX41_06485</name>
</gene>
<dbReference type="Proteomes" id="UP000231292">
    <property type="component" value="Unassembled WGS sequence"/>
</dbReference>
<evidence type="ECO:0000313" key="12">
    <source>
        <dbReference type="EMBL" id="PIP18770.1"/>
    </source>
</evidence>
<dbReference type="GO" id="GO:0005737">
    <property type="term" value="C:cytoplasm"/>
    <property type="evidence" value="ECO:0007669"/>
    <property type="project" value="UniProtKB-SubCell"/>
</dbReference>
<dbReference type="GO" id="GO:0008360">
    <property type="term" value="P:regulation of cell shape"/>
    <property type="evidence" value="ECO:0007669"/>
    <property type="project" value="UniProtKB-KW"/>
</dbReference>
<dbReference type="InterPro" id="IPR000713">
    <property type="entry name" value="Mur_ligase_N"/>
</dbReference>
<evidence type="ECO:0000256" key="3">
    <source>
        <dbReference type="ARBA" id="ARBA00022960"/>
    </source>
</evidence>
<accession>A0A2G9YHQ8</accession>
<dbReference type="NCBIfam" id="NF001124">
    <property type="entry name" value="PRK00139.1-2"/>
    <property type="match status" value="1"/>
</dbReference>
<organism evidence="12 13">
    <name type="scientific">Candidatus Sherwoodlollariibacterium unditelluris</name>
    <dbReference type="NCBI Taxonomy" id="1974757"/>
    <lineage>
        <taxon>Bacteria</taxon>
        <taxon>Pseudomonadati</taxon>
        <taxon>Candidatus Omnitrophota</taxon>
        <taxon>Candidatus Sherwoodlollariibacterium</taxon>
    </lineage>
</organism>
<feature type="domain" description="Mur ligase N-terminal catalytic" evidence="9">
    <location>
        <begin position="14"/>
        <end position="90"/>
    </location>
</feature>
<dbReference type="GO" id="GO:0071555">
    <property type="term" value="P:cell wall organization"/>
    <property type="evidence" value="ECO:0007669"/>
    <property type="project" value="UniProtKB-KW"/>
</dbReference>
<comment type="pathway">
    <text evidence="7 8">Cell wall biogenesis; peptidoglycan biosynthesis.</text>
</comment>
<feature type="domain" description="Mur ligase central" evidence="11">
    <location>
        <begin position="102"/>
        <end position="301"/>
    </location>
</feature>
<feature type="binding site" evidence="7">
    <location>
        <begin position="397"/>
        <end position="400"/>
    </location>
    <ligand>
        <name>meso-2,6-diaminopimelate</name>
        <dbReference type="ChEBI" id="CHEBI:57791"/>
    </ligand>
</feature>
<keyword evidence="4 7" id="KW-0573">Peptidoglycan synthesis</keyword>
<feature type="binding site" evidence="7">
    <location>
        <begin position="104"/>
        <end position="110"/>
    </location>
    <ligand>
        <name>ATP</name>
        <dbReference type="ChEBI" id="CHEBI:30616"/>
    </ligand>
</feature>
<proteinExistence type="inferred from homology"/>
<dbReference type="EMBL" id="PCRK01000167">
    <property type="protein sequence ID" value="PIP18770.1"/>
    <property type="molecule type" value="Genomic_DNA"/>
</dbReference>
<keyword evidence="7 12" id="KW-0436">Ligase</keyword>
<keyword evidence="3 7" id="KW-0133">Cell shape</keyword>
<keyword evidence="7" id="KW-0460">Magnesium</keyword>
<comment type="subcellular location">
    <subcellularLocation>
        <location evidence="7 8">Cytoplasm</location>
    </subcellularLocation>
</comment>
<feature type="binding site" evidence="7">
    <location>
        <position position="451"/>
    </location>
    <ligand>
        <name>meso-2,6-diaminopimelate</name>
        <dbReference type="ChEBI" id="CHEBI:57791"/>
    </ligand>
</feature>
<sequence length="478" mass="53189">MRIKDIIRLILLHKINGISCDSKAVKEGFVFVGIKGVKEDGSKFIDEAISQGAKFIVCDSRFKRRDLKNISLVKVRDTRLAIARLASEFYGNPSKKVKAIGITGTNGKTTVTYLLEAILKESGFRTAVIGTINYRFKNTILPAKNTTPGPLQLQSLLSGMVKEKIDYAAIEVSSHALVQGRVLGIDFRSAIFTNLSSDHLDYHKTIRKYFLAKSKLFIGLSPKSFAVLNYDDKYSRLLKKLTKARIITYGLGAKSQVRAKNIKYGLKGTEFLLNLPQGVIKIKTVLIGKHNVYDILAASAWAYQEGIDLKVIKNAIERFSLVPGRLERINCQKGFSVFVDYAHTEDALKNVLTSLRGLSPGKIITVFGCGGERDRLKRPKMGKVVTELSDFAIITNDNPRSEKPEAIIKDIKRGIRKDNYSVIPDRKAAIMDSLSMAGKGDIVVIVGKGHENYQILGNNTAHFDDREEVKLCLKSLNY</sequence>
<evidence type="ECO:0000256" key="6">
    <source>
        <dbReference type="ARBA" id="ARBA00023316"/>
    </source>
</evidence>
<evidence type="ECO:0000256" key="7">
    <source>
        <dbReference type="HAMAP-Rule" id="MF_00208"/>
    </source>
</evidence>
<feature type="binding site" evidence="7">
    <location>
        <position position="22"/>
    </location>
    <ligand>
        <name>UDP-N-acetyl-alpha-D-muramoyl-L-alanyl-D-glutamate</name>
        <dbReference type="ChEBI" id="CHEBI:83900"/>
    </ligand>
</feature>
<protein>
    <recommendedName>
        <fullName evidence="7">UDP-N-acetylmuramoyl-L-alanyl-D-glutamate--2,6-diaminopimelate ligase</fullName>
        <ecNumber evidence="7">6.3.2.13</ecNumber>
    </recommendedName>
    <alternativeName>
        <fullName evidence="7">Meso-A2pm-adding enzyme</fullName>
    </alternativeName>
    <alternativeName>
        <fullName evidence="7">Meso-diaminopimelate-adding enzyme</fullName>
    </alternativeName>
    <alternativeName>
        <fullName evidence="7">UDP-MurNAc-L-Ala-D-Glu:meso-diaminopimelate ligase</fullName>
    </alternativeName>
    <alternativeName>
        <fullName evidence="7">UDP-MurNAc-tripeptide synthetase</fullName>
    </alternativeName>
    <alternativeName>
        <fullName evidence="7">UDP-N-acetylmuramyl-tripeptide synthetase</fullName>
    </alternativeName>
</protein>
<evidence type="ECO:0000256" key="5">
    <source>
        <dbReference type="ARBA" id="ARBA00023306"/>
    </source>
</evidence>
<keyword evidence="5 7" id="KW-0131">Cell cycle</keyword>
<dbReference type="Gene3D" id="3.40.1190.10">
    <property type="entry name" value="Mur-like, catalytic domain"/>
    <property type="match status" value="1"/>
</dbReference>
<dbReference type="GO" id="GO:0009252">
    <property type="term" value="P:peptidoglycan biosynthetic process"/>
    <property type="evidence" value="ECO:0007669"/>
    <property type="project" value="UniProtKB-UniRule"/>
</dbReference>
<dbReference type="UniPathway" id="UPA00219"/>
<reference evidence="12 13" key="1">
    <citation type="submission" date="2017-09" db="EMBL/GenBank/DDBJ databases">
        <title>Depth-based differentiation of microbial function through sediment-hosted aquifers and enrichment of novel symbionts in the deep terrestrial subsurface.</title>
        <authorList>
            <person name="Probst A.J."/>
            <person name="Ladd B."/>
            <person name="Jarett J.K."/>
            <person name="Geller-Mcgrath D.E."/>
            <person name="Sieber C.M."/>
            <person name="Emerson J.B."/>
            <person name="Anantharaman K."/>
            <person name="Thomas B.C."/>
            <person name="Malmstrom R."/>
            <person name="Stieglmeier M."/>
            <person name="Klingl A."/>
            <person name="Woyke T."/>
            <person name="Ryan C.M."/>
            <person name="Banfield J.F."/>
        </authorList>
    </citation>
    <scope>NUCLEOTIDE SEQUENCE [LARGE SCALE GENOMIC DNA]</scope>
    <source>
        <strain evidence="12">CG23_combo_of_CG06-09_8_20_14_all_41_10</strain>
    </source>
</reference>
<evidence type="ECO:0000256" key="2">
    <source>
        <dbReference type="ARBA" id="ARBA00022618"/>
    </source>
</evidence>
<feature type="binding site" evidence="7">
    <location>
        <position position="173"/>
    </location>
    <ligand>
        <name>UDP-N-acetyl-alpha-D-muramoyl-L-alanyl-D-glutamate</name>
        <dbReference type="ChEBI" id="CHEBI:83900"/>
    </ligand>
</feature>
<dbReference type="InterPro" id="IPR036615">
    <property type="entry name" value="Mur_ligase_C_dom_sf"/>
</dbReference>